<feature type="compositionally biased region" description="Polar residues" evidence="4">
    <location>
        <begin position="150"/>
        <end position="160"/>
    </location>
</feature>
<sequence>MAGEPLITVVGNLVADPEPRVSQAGKSWVTFRIASTPRVRDRQSGDWSDGEALFLGCRAFGEYADNIASSLTKGMRVIVQGRLTQRSYTDNQGQQRTSLDLEVEEVGPTLRWASAQVTRGQSRGQVGGFGGSGAPAGQSSWGQPAAPQGNRGNDNPWTNSGQGAGNDFGGGFDDEQPF</sequence>
<reference evidence="5" key="1">
    <citation type="submission" date="2020-12" db="EMBL/GenBank/DDBJ databases">
        <title>Leucobacter sp. CAS1, isolated from Chromium sludge.</title>
        <authorList>
            <person name="Xu Z."/>
        </authorList>
    </citation>
    <scope>NUCLEOTIDE SEQUENCE</scope>
    <source>
        <strain evidence="5">CSA1</strain>
    </source>
</reference>
<dbReference type="PANTHER" id="PTHR10302:SF27">
    <property type="entry name" value="SINGLE-STRANDED DNA-BINDING PROTEIN"/>
    <property type="match status" value="1"/>
</dbReference>
<evidence type="ECO:0000313" key="5">
    <source>
        <dbReference type="EMBL" id="MBK0418717.1"/>
    </source>
</evidence>
<evidence type="ECO:0000256" key="1">
    <source>
        <dbReference type="ARBA" id="ARBA00023125"/>
    </source>
</evidence>
<accession>A0A934Q8X7</accession>
<keyword evidence="6" id="KW-1185">Reference proteome</keyword>
<name>A0A934Q8X7_9MICO</name>
<dbReference type="AlphaFoldDB" id="A0A934Q8X7"/>
<evidence type="ECO:0000313" key="6">
    <source>
        <dbReference type="Proteomes" id="UP000608530"/>
    </source>
</evidence>
<dbReference type="EMBL" id="JAEHOH010000008">
    <property type="protein sequence ID" value="MBK0418717.1"/>
    <property type="molecule type" value="Genomic_DNA"/>
</dbReference>
<organism evidence="5 6">
    <name type="scientific">Leucobacter chromiisoli</name>
    <dbReference type="NCBI Taxonomy" id="2796471"/>
    <lineage>
        <taxon>Bacteria</taxon>
        <taxon>Bacillati</taxon>
        <taxon>Actinomycetota</taxon>
        <taxon>Actinomycetes</taxon>
        <taxon>Micrococcales</taxon>
        <taxon>Microbacteriaceae</taxon>
        <taxon>Leucobacter</taxon>
    </lineage>
</organism>
<dbReference type="InterPro" id="IPR011344">
    <property type="entry name" value="ssDNA-bd"/>
</dbReference>
<dbReference type="GO" id="GO:0006260">
    <property type="term" value="P:DNA replication"/>
    <property type="evidence" value="ECO:0007669"/>
    <property type="project" value="InterPro"/>
</dbReference>
<feature type="compositionally biased region" description="Gly residues" evidence="4">
    <location>
        <begin position="162"/>
        <end position="171"/>
    </location>
</feature>
<feature type="region of interest" description="Disordered" evidence="4">
    <location>
        <begin position="115"/>
        <end position="178"/>
    </location>
</feature>
<dbReference type="HAMAP" id="MF_00984">
    <property type="entry name" value="SSB"/>
    <property type="match status" value="1"/>
</dbReference>
<gene>
    <name evidence="5" type="primary">ssb</name>
    <name evidence="5" type="ORF">JD276_06665</name>
</gene>
<dbReference type="GO" id="GO:0009295">
    <property type="term" value="C:nucleoid"/>
    <property type="evidence" value="ECO:0007669"/>
    <property type="project" value="TreeGrafter"/>
</dbReference>
<dbReference type="GO" id="GO:0003697">
    <property type="term" value="F:single-stranded DNA binding"/>
    <property type="evidence" value="ECO:0007669"/>
    <property type="project" value="UniProtKB-UniRule"/>
</dbReference>
<evidence type="ECO:0000256" key="2">
    <source>
        <dbReference type="HAMAP-Rule" id="MF_00984"/>
    </source>
</evidence>
<dbReference type="PROSITE" id="PS50935">
    <property type="entry name" value="SSB"/>
    <property type="match status" value="1"/>
</dbReference>
<proteinExistence type="inferred from homology"/>
<comment type="caution">
    <text evidence="2">Lacks conserved residue(s) required for the propagation of feature annotation.</text>
</comment>
<evidence type="ECO:0000256" key="3">
    <source>
        <dbReference type="RuleBase" id="RU000524"/>
    </source>
</evidence>
<keyword evidence="1 2" id="KW-0238">DNA-binding</keyword>
<dbReference type="Proteomes" id="UP000608530">
    <property type="component" value="Unassembled WGS sequence"/>
</dbReference>
<dbReference type="Pfam" id="PF00436">
    <property type="entry name" value="SSB"/>
    <property type="match status" value="1"/>
</dbReference>
<dbReference type="RefSeq" id="WP_200114887.1">
    <property type="nucleotide sequence ID" value="NZ_JAEHOH010000008.1"/>
</dbReference>
<dbReference type="PANTHER" id="PTHR10302">
    <property type="entry name" value="SINGLE-STRANDED DNA-BINDING PROTEIN"/>
    <property type="match status" value="1"/>
</dbReference>
<comment type="subunit">
    <text evidence="2">Homotetramer.</text>
</comment>
<dbReference type="Gene3D" id="2.40.50.140">
    <property type="entry name" value="Nucleic acid-binding proteins"/>
    <property type="match status" value="1"/>
</dbReference>
<comment type="caution">
    <text evidence="5">The sequence shown here is derived from an EMBL/GenBank/DDBJ whole genome shotgun (WGS) entry which is preliminary data.</text>
</comment>
<dbReference type="SUPFAM" id="SSF50249">
    <property type="entry name" value="Nucleic acid-binding proteins"/>
    <property type="match status" value="1"/>
</dbReference>
<dbReference type="CDD" id="cd04496">
    <property type="entry name" value="SSB_OBF"/>
    <property type="match status" value="1"/>
</dbReference>
<feature type="compositionally biased region" description="Gly residues" evidence="4">
    <location>
        <begin position="125"/>
        <end position="134"/>
    </location>
</feature>
<evidence type="ECO:0000256" key="4">
    <source>
        <dbReference type="SAM" id="MobiDB-lite"/>
    </source>
</evidence>
<protein>
    <recommendedName>
        <fullName evidence="2 3">Single-stranded DNA-binding protein</fullName>
        <shortName evidence="2">SSB</shortName>
    </recommendedName>
</protein>
<dbReference type="InterPro" id="IPR000424">
    <property type="entry name" value="Primosome_PriB/ssb"/>
</dbReference>
<dbReference type="NCBIfam" id="TIGR00621">
    <property type="entry name" value="ssb"/>
    <property type="match status" value="1"/>
</dbReference>
<dbReference type="InterPro" id="IPR012340">
    <property type="entry name" value="NA-bd_OB-fold"/>
</dbReference>